<evidence type="ECO:0000259" key="2">
    <source>
        <dbReference type="Pfam" id="PF00117"/>
    </source>
</evidence>
<dbReference type="Proteomes" id="UP000594892">
    <property type="component" value="Chromosome 1"/>
</dbReference>
<dbReference type="CDD" id="cd01743">
    <property type="entry name" value="GATase1_Anthranilate_Synthase"/>
    <property type="match status" value="1"/>
</dbReference>
<proteinExistence type="predicted"/>
<keyword evidence="1" id="KW-0315">Glutamine amidotransferase</keyword>
<reference evidence="4" key="2">
    <citation type="submission" date="2022-06" db="EMBL/GenBank/DDBJ databases">
        <title>Draft genome sequence of Burkholderia glumae strain GR20004 isolated from rice panicle showing bacterial panicle blight.</title>
        <authorList>
            <person name="Choi S.Y."/>
            <person name="Lee Y.H."/>
        </authorList>
    </citation>
    <scope>NUCLEOTIDE SEQUENCE</scope>
    <source>
        <strain evidence="4">GR20004</strain>
    </source>
</reference>
<name>A0AAQ0BQ37_BURGL</name>
<evidence type="ECO:0000256" key="1">
    <source>
        <dbReference type="ARBA" id="ARBA00022962"/>
    </source>
</evidence>
<dbReference type="GO" id="GO:0000162">
    <property type="term" value="P:L-tryptophan biosynthetic process"/>
    <property type="evidence" value="ECO:0007669"/>
    <property type="project" value="TreeGrafter"/>
</dbReference>
<dbReference type="GO" id="GO:0005829">
    <property type="term" value="C:cytosol"/>
    <property type="evidence" value="ECO:0007669"/>
    <property type="project" value="TreeGrafter"/>
</dbReference>
<evidence type="ECO:0000313" key="6">
    <source>
        <dbReference type="Proteomes" id="UP001056386"/>
    </source>
</evidence>
<dbReference type="Proteomes" id="UP001056386">
    <property type="component" value="Chromosome 2"/>
</dbReference>
<dbReference type="InterPro" id="IPR006221">
    <property type="entry name" value="TrpG/PapA_dom"/>
</dbReference>
<dbReference type="PRINTS" id="PR00099">
    <property type="entry name" value="CPSGATASE"/>
</dbReference>
<dbReference type="PRINTS" id="PR00097">
    <property type="entry name" value="ANTSNTHASEII"/>
</dbReference>
<dbReference type="GO" id="GO:0004049">
    <property type="term" value="F:anthranilate synthase activity"/>
    <property type="evidence" value="ECO:0007669"/>
    <property type="project" value="TreeGrafter"/>
</dbReference>
<dbReference type="PANTHER" id="PTHR43418:SF4">
    <property type="entry name" value="MULTIFUNCTIONAL TRYPTOPHAN BIOSYNTHESIS PROTEIN"/>
    <property type="match status" value="1"/>
</dbReference>
<dbReference type="EMBL" id="CP099583">
    <property type="protein sequence ID" value="USS41824.1"/>
    <property type="molecule type" value="Genomic_DNA"/>
</dbReference>
<reference evidence="3 5" key="1">
    <citation type="submission" date="2020-12" db="EMBL/GenBank/DDBJ databases">
        <title>FDA dAtabase for Regulatory Grade micrObial Sequences (FDA-ARGOS): Supporting development and validation of Infectious Disease Dx tests.</title>
        <authorList>
            <person name="Minogue T."/>
            <person name="Wolcott M."/>
            <person name="Wasieloski L."/>
            <person name="Aguilar W."/>
            <person name="Moore D."/>
            <person name="Jaissle J."/>
            <person name="Tallon L."/>
            <person name="Sadzewicz L."/>
            <person name="Zhao X."/>
            <person name="Boylan J."/>
            <person name="Ott S."/>
            <person name="Bowen H."/>
            <person name="Vavikolanu K."/>
            <person name="Mehta A."/>
            <person name="Aluvathingal J."/>
            <person name="Nadendla S."/>
            <person name="Yan Y."/>
            <person name="Sichtig H."/>
        </authorList>
    </citation>
    <scope>NUCLEOTIDE SEQUENCE [LARGE SCALE GENOMIC DNA]</scope>
    <source>
        <strain evidence="3 5">FDAARGOS_949</strain>
    </source>
</reference>
<dbReference type="InterPro" id="IPR017926">
    <property type="entry name" value="GATASE"/>
</dbReference>
<dbReference type="PRINTS" id="PR00096">
    <property type="entry name" value="GATASE"/>
</dbReference>
<protein>
    <submittedName>
        <fullName evidence="3">Aminodeoxychorismate/anthranilate synthase component II</fullName>
    </submittedName>
</protein>
<organism evidence="3 5">
    <name type="scientific">Burkholderia glumae</name>
    <name type="common">Pseudomonas glumae</name>
    <dbReference type="NCBI Taxonomy" id="337"/>
    <lineage>
        <taxon>Bacteria</taxon>
        <taxon>Pseudomonadati</taxon>
        <taxon>Pseudomonadota</taxon>
        <taxon>Betaproteobacteria</taxon>
        <taxon>Burkholderiales</taxon>
        <taxon>Burkholderiaceae</taxon>
        <taxon>Burkholderia</taxon>
    </lineage>
</organism>
<keyword evidence="6" id="KW-1185">Reference proteome</keyword>
<dbReference type="FunFam" id="3.40.50.880:FF:000003">
    <property type="entry name" value="Anthranilate synthase component II"/>
    <property type="match status" value="1"/>
</dbReference>
<gene>
    <name evidence="3" type="ORF">I6H06_10655</name>
    <name evidence="4" type="ORF">NFI99_06025</name>
</gene>
<accession>A0AAQ0BQ37</accession>
<dbReference type="Gene3D" id="3.40.50.880">
    <property type="match status" value="1"/>
</dbReference>
<dbReference type="Pfam" id="PF00117">
    <property type="entry name" value="GATase"/>
    <property type="match status" value="1"/>
</dbReference>
<evidence type="ECO:0000313" key="5">
    <source>
        <dbReference type="Proteomes" id="UP000594892"/>
    </source>
</evidence>
<dbReference type="EMBL" id="CP065600">
    <property type="protein sequence ID" value="QPQ90039.1"/>
    <property type="molecule type" value="Genomic_DNA"/>
</dbReference>
<dbReference type="NCBIfam" id="TIGR00566">
    <property type="entry name" value="trpG_papA"/>
    <property type="match status" value="1"/>
</dbReference>
<evidence type="ECO:0000313" key="3">
    <source>
        <dbReference type="EMBL" id="QPQ90039.1"/>
    </source>
</evidence>
<dbReference type="AlphaFoldDB" id="A0AAQ0BQ37"/>
<dbReference type="InterPro" id="IPR050472">
    <property type="entry name" value="Anth_synth/Amidotransfase"/>
</dbReference>
<dbReference type="SUPFAM" id="SSF52317">
    <property type="entry name" value="Class I glutamine amidotransferase-like"/>
    <property type="match status" value="1"/>
</dbReference>
<dbReference type="InterPro" id="IPR029062">
    <property type="entry name" value="Class_I_gatase-like"/>
</dbReference>
<dbReference type="GeneID" id="45694773"/>
<dbReference type="RefSeq" id="WP_012733920.1">
    <property type="nucleotide sequence ID" value="NZ_CP021075.1"/>
</dbReference>
<evidence type="ECO:0000313" key="4">
    <source>
        <dbReference type="EMBL" id="USS41824.1"/>
    </source>
</evidence>
<dbReference type="PROSITE" id="PS51273">
    <property type="entry name" value="GATASE_TYPE_1"/>
    <property type="match status" value="1"/>
</dbReference>
<feature type="domain" description="Glutamine amidotransferase" evidence="2">
    <location>
        <begin position="3"/>
        <end position="187"/>
    </location>
</feature>
<dbReference type="PANTHER" id="PTHR43418">
    <property type="entry name" value="MULTIFUNCTIONAL TRYPTOPHAN BIOSYNTHESIS PROTEIN-RELATED"/>
    <property type="match status" value="1"/>
</dbReference>
<sequence>MHLMIDNYDSFTYNVVQYLCTLGAQVEVRRNDQITVEEIEALAPQSVIVSPGPCSPAEAGVSIAALRHFAGRLPLLGICLGHQCIAAAFGGKVRRAEVFHGKASPMRHDGSELFAGLPETFKVGRYHSLVVDDLPPELVVTARIAHEDGTAGEIMAMQHRELPIYGLQFHPESVLTEHGFSMLANYLRVVEQHAASAAAAVA</sequence>